<reference evidence="1" key="1">
    <citation type="submission" date="2022-08" db="EMBL/GenBank/DDBJ databases">
        <authorList>
            <person name="Gutierrez-Valencia J."/>
        </authorList>
    </citation>
    <scope>NUCLEOTIDE SEQUENCE</scope>
</reference>
<dbReference type="Pfam" id="PF05056">
    <property type="entry name" value="DUF674"/>
    <property type="match status" value="1"/>
</dbReference>
<dbReference type="PANTHER" id="PTHR33103:SF19">
    <property type="entry name" value="OS09G0544700 PROTEIN"/>
    <property type="match status" value="1"/>
</dbReference>
<sequence length="240" mass="26185">MATRKVTLKLLINKKTKKVLFAEAGKDFVDFLFTLLSFPLGTVIKLLSKNKMVGCLGNLYESIEELSDTFFQPNLGKATVLNPKLPSRPSGSTLLLSDGGENDGTGATRKFYVCENNGYHRNVTDNPLAICSQCNCRMRTQVSFITAPSAAGNDQEGGFVKGVITYMVMDNLEVKPMSTISSITMLNKFNIQEVGALEEKVIELGVDEVAHLSVFWTEGLDLLKASLQSQTVLTSVFLGA</sequence>
<dbReference type="PANTHER" id="PTHR33103">
    <property type="entry name" value="OS01G0153900 PROTEIN"/>
    <property type="match status" value="1"/>
</dbReference>
<dbReference type="InterPro" id="IPR007750">
    <property type="entry name" value="DUF674"/>
</dbReference>
<keyword evidence="2" id="KW-1185">Reference proteome</keyword>
<evidence type="ECO:0000313" key="2">
    <source>
        <dbReference type="Proteomes" id="UP001154282"/>
    </source>
</evidence>
<evidence type="ECO:0000313" key="1">
    <source>
        <dbReference type="EMBL" id="CAI0626061.1"/>
    </source>
</evidence>
<proteinExistence type="predicted"/>
<comment type="caution">
    <text evidence="1">The sequence shown here is derived from an EMBL/GenBank/DDBJ whole genome shotgun (WGS) entry which is preliminary data.</text>
</comment>
<name>A0AAV0RYW6_9ROSI</name>
<organism evidence="1 2">
    <name type="scientific">Linum tenue</name>
    <dbReference type="NCBI Taxonomy" id="586396"/>
    <lineage>
        <taxon>Eukaryota</taxon>
        <taxon>Viridiplantae</taxon>
        <taxon>Streptophyta</taxon>
        <taxon>Embryophyta</taxon>
        <taxon>Tracheophyta</taxon>
        <taxon>Spermatophyta</taxon>
        <taxon>Magnoliopsida</taxon>
        <taxon>eudicotyledons</taxon>
        <taxon>Gunneridae</taxon>
        <taxon>Pentapetalae</taxon>
        <taxon>rosids</taxon>
        <taxon>fabids</taxon>
        <taxon>Malpighiales</taxon>
        <taxon>Linaceae</taxon>
        <taxon>Linum</taxon>
    </lineage>
</organism>
<dbReference type="EMBL" id="CAMGYJ010000011">
    <property type="protein sequence ID" value="CAI0626061.1"/>
    <property type="molecule type" value="Genomic_DNA"/>
</dbReference>
<accession>A0AAV0RYW6</accession>
<evidence type="ECO:0008006" key="3">
    <source>
        <dbReference type="Google" id="ProtNLM"/>
    </source>
</evidence>
<dbReference type="Proteomes" id="UP001154282">
    <property type="component" value="Unassembled WGS sequence"/>
</dbReference>
<dbReference type="AlphaFoldDB" id="A0AAV0RYW6"/>
<gene>
    <name evidence="1" type="ORF">LITE_LOCUS50701</name>
</gene>
<protein>
    <recommendedName>
        <fullName evidence="3">DUF674 domain-containing protein</fullName>
    </recommendedName>
</protein>